<gene>
    <name evidence="2" type="ORF">METZ01_LOCUS271177</name>
</gene>
<protein>
    <submittedName>
        <fullName evidence="2">Uncharacterized protein</fullName>
    </submittedName>
</protein>
<name>A0A382K490_9ZZZZ</name>
<feature type="non-terminal residue" evidence="2">
    <location>
        <position position="45"/>
    </location>
</feature>
<evidence type="ECO:0000313" key="2">
    <source>
        <dbReference type="EMBL" id="SVC18323.1"/>
    </source>
</evidence>
<proteinExistence type="predicted"/>
<keyword evidence="1" id="KW-1133">Transmembrane helix</keyword>
<keyword evidence="1" id="KW-0812">Transmembrane</keyword>
<accession>A0A382K490</accession>
<reference evidence="2" key="1">
    <citation type="submission" date="2018-05" db="EMBL/GenBank/DDBJ databases">
        <authorList>
            <person name="Lanie J.A."/>
            <person name="Ng W.-L."/>
            <person name="Kazmierczak K.M."/>
            <person name="Andrzejewski T.M."/>
            <person name="Davidsen T.M."/>
            <person name="Wayne K.J."/>
            <person name="Tettelin H."/>
            <person name="Glass J.I."/>
            <person name="Rusch D."/>
            <person name="Podicherti R."/>
            <person name="Tsui H.-C.T."/>
            <person name="Winkler M.E."/>
        </authorList>
    </citation>
    <scope>NUCLEOTIDE SEQUENCE</scope>
</reference>
<dbReference type="AlphaFoldDB" id="A0A382K490"/>
<organism evidence="2">
    <name type="scientific">marine metagenome</name>
    <dbReference type="NCBI Taxonomy" id="408172"/>
    <lineage>
        <taxon>unclassified sequences</taxon>
        <taxon>metagenomes</taxon>
        <taxon>ecological metagenomes</taxon>
    </lineage>
</organism>
<sequence length="45" mass="5037">MLPETITVATVPDWLVILTWVWLALALPIACCLCFINAPYGRHNP</sequence>
<feature type="transmembrane region" description="Helical" evidence="1">
    <location>
        <begin position="20"/>
        <end position="40"/>
    </location>
</feature>
<dbReference type="EMBL" id="UINC01077828">
    <property type="protein sequence ID" value="SVC18323.1"/>
    <property type="molecule type" value="Genomic_DNA"/>
</dbReference>
<keyword evidence="1" id="KW-0472">Membrane</keyword>
<evidence type="ECO:0000256" key="1">
    <source>
        <dbReference type="SAM" id="Phobius"/>
    </source>
</evidence>